<dbReference type="Proteomes" id="UP000011586">
    <property type="component" value="Unassembled WGS sequence"/>
</dbReference>
<name>M0DWU6_9EURY</name>
<gene>
    <name evidence="1" type="ORF">C463_17298</name>
</gene>
<reference evidence="1 2" key="1">
    <citation type="journal article" date="2014" name="PLoS Genet.">
        <title>Phylogenetically driven sequencing of extremely halophilic archaea reveals strategies for static and dynamic osmo-response.</title>
        <authorList>
            <person name="Becker E.A."/>
            <person name="Seitzer P.M."/>
            <person name="Tritt A."/>
            <person name="Larsen D."/>
            <person name="Krusor M."/>
            <person name="Yao A.I."/>
            <person name="Wu D."/>
            <person name="Madern D."/>
            <person name="Eisen J.A."/>
            <person name="Darling A.E."/>
            <person name="Facciotti M.T."/>
        </authorList>
    </citation>
    <scope>NUCLEOTIDE SEQUENCE [LARGE SCALE GENOMIC DNA]</scope>
    <source>
        <strain evidence="1 2">DSM 19288</strain>
    </source>
</reference>
<dbReference type="PATRIC" id="fig|1227465.4.peg.3341"/>
<evidence type="ECO:0000313" key="1">
    <source>
        <dbReference type="EMBL" id="ELZ39197.1"/>
    </source>
</evidence>
<evidence type="ECO:0000313" key="2">
    <source>
        <dbReference type="Proteomes" id="UP000011586"/>
    </source>
</evidence>
<comment type="caution">
    <text evidence="1">The sequence shown here is derived from an EMBL/GenBank/DDBJ whole genome shotgun (WGS) entry which is preliminary data.</text>
</comment>
<keyword evidence="2" id="KW-1185">Reference proteome</keyword>
<proteinExistence type="predicted"/>
<dbReference type="AlphaFoldDB" id="M0DWU6"/>
<dbReference type="RefSeq" id="WP_008446208.1">
    <property type="nucleotide sequence ID" value="NZ_AOJK01000081.1"/>
</dbReference>
<dbReference type="EMBL" id="AOJK01000081">
    <property type="protein sequence ID" value="ELZ39197.1"/>
    <property type="molecule type" value="Genomic_DNA"/>
</dbReference>
<protein>
    <submittedName>
        <fullName evidence="1">Uncharacterized protein</fullName>
    </submittedName>
</protein>
<dbReference type="STRING" id="1227465.C463_17298"/>
<organism evidence="1 2">
    <name type="scientific">Halorubrum californiense DSM 19288</name>
    <dbReference type="NCBI Taxonomy" id="1227465"/>
    <lineage>
        <taxon>Archaea</taxon>
        <taxon>Methanobacteriati</taxon>
        <taxon>Methanobacteriota</taxon>
        <taxon>Stenosarchaea group</taxon>
        <taxon>Halobacteria</taxon>
        <taxon>Halobacteriales</taxon>
        <taxon>Haloferacaceae</taxon>
        <taxon>Halorubrum</taxon>
    </lineage>
</organism>
<sequence length="61" mass="6445">MTDEAALSQEIAAAYYHILVDGVPFQTATIDHDVAALDSVQLGLSQRTFSAIPDGTPEVAI</sequence>
<accession>M0DWU6</accession>